<dbReference type="Proteomes" id="UP000807504">
    <property type="component" value="Unassembled WGS sequence"/>
</dbReference>
<proteinExistence type="predicted"/>
<name>A0A8T0G1N2_ARGBR</name>
<evidence type="ECO:0000313" key="1">
    <source>
        <dbReference type="EMBL" id="KAF8797267.1"/>
    </source>
</evidence>
<protein>
    <submittedName>
        <fullName evidence="1">Uncharacterized protein</fullName>
    </submittedName>
</protein>
<accession>A0A8T0G1N2</accession>
<dbReference type="EMBL" id="JABXBU010000001">
    <property type="protein sequence ID" value="KAF8797267.1"/>
    <property type="molecule type" value="Genomic_DNA"/>
</dbReference>
<dbReference type="AlphaFoldDB" id="A0A8T0G1N2"/>
<evidence type="ECO:0000313" key="2">
    <source>
        <dbReference type="Proteomes" id="UP000807504"/>
    </source>
</evidence>
<organism evidence="1 2">
    <name type="scientific">Argiope bruennichi</name>
    <name type="common">Wasp spider</name>
    <name type="synonym">Aranea bruennichi</name>
    <dbReference type="NCBI Taxonomy" id="94029"/>
    <lineage>
        <taxon>Eukaryota</taxon>
        <taxon>Metazoa</taxon>
        <taxon>Ecdysozoa</taxon>
        <taxon>Arthropoda</taxon>
        <taxon>Chelicerata</taxon>
        <taxon>Arachnida</taxon>
        <taxon>Araneae</taxon>
        <taxon>Araneomorphae</taxon>
        <taxon>Entelegynae</taxon>
        <taxon>Araneoidea</taxon>
        <taxon>Araneidae</taxon>
        <taxon>Argiope</taxon>
    </lineage>
</organism>
<sequence>MDLLAIGMACCRYLWNHNPFLVLARKFQSAQGRRDLGSGGVEDDDTPRAPLKFLTQVEELLLPATLGRRVGGAASTEGTLRWAGLNGLCTL</sequence>
<gene>
    <name evidence="1" type="ORF">HNY73_001552</name>
</gene>
<reference evidence="1" key="2">
    <citation type="submission" date="2020-06" db="EMBL/GenBank/DDBJ databases">
        <authorList>
            <person name="Sheffer M."/>
        </authorList>
    </citation>
    <scope>NUCLEOTIDE SEQUENCE</scope>
</reference>
<comment type="caution">
    <text evidence="1">The sequence shown here is derived from an EMBL/GenBank/DDBJ whole genome shotgun (WGS) entry which is preliminary data.</text>
</comment>
<keyword evidence="2" id="KW-1185">Reference proteome</keyword>
<reference evidence="1" key="1">
    <citation type="journal article" date="2020" name="bioRxiv">
        <title>Chromosome-level reference genome of the European wasp spider Argiope bruennichi: a resource for studies on range expansion and evolutionary adaptation.</title>
        <authorList>
            <person name="Sheffer M.M."/>
            <person name="Hoppe A."/>
            <person name="Krehenwinkel H."/>
            <person name="Uhl G."/>
            <person name="Kuss A.W."/>
            <person name="Jensen L."/>
            <person name="Jensen C."/>
            <person name="Gillespie R.G."/>
            <person name="Hoff K.J."/>
            <person name="Prost S."/>
        </authorList>
    </citation>
    <scope>NUCLEOTIDE SEQUENCE</scope>
</reference>